<dbReference type="InterPro" id="IPR008979">
    <property type="entry name" value="Galactose-bd-like_sf"/>
</dbReference>
<keyword evidence="1" id="KW-0378">Hydrolase</keyword>
<dbReference type="SUPFAM" id="SSF49785">
    <property type="entry name" value="Galactose-binding domain-like"/>
    <property type="match status" value="1"/>
</dbReference>
<dbReference type="SUPFAM" id="SSF53474">
    <property type="entry name" value="alpha/beta-Hydrolases"/>
    <property type="match status" value="1"/>
</dbReference>
<dbReference type="Pfam" id="PF02129">
    <property type="entry name" value="Peptidase_S15"/>
    <property type="match status" value="1"/>
</dbReference>
<organism evidence="3 4">
    <name type="scientific">Nocardia goodfellowii</name>
    <dbReference type="NCBI Taxonomy" id="882446"/>
    <lineage>
        <taxon>Bacteria</taxon>
        <taxon>Bacillati</taxon>
        <taxon>Actinomycetota</taxon>
        <taxon>Actinomycetes</taxon>
        <taxon>Mycobacteriales</taxon>
        <taxon>Nocardiaceae</taxon>
        <taxon>Nocardia</taxon>
    </lineage>
</organism>
<reference evidence="3 4" key="1">
    <citation type="submission" date="2021-03" db="EMBL/GenBank/DDBJ databases">
        <title>Sequencing the genomes of 1000 actinobacteria strains.</title>
        <authorList>
            <person name="Klenk H.-P."/>
        </authorList>
    </citation>
    <scope>NUCLEOTIDE SEQUENCE [LARGE SCALE GENOMIC DNA]</scope>
    <source>
        <strain evidence="3 4">DSM 45516</strain>
    </source>
</reference>
<gene>
    <name evidence="3" type="ORF">BJ987_005855</name>
</gene>
<sequence>MEIAGPRDIKDAVKVIDWAIEHPELRVDRDKIGMFGLSYGSGISQLTALADSRVKAVVALSTWADLAEALYDKHTRHSGAVETLYAVGTRPSSELRKIVDDFRNNDNIEDIVDWAKLRSPAHSTGTNYAPTFFTTYWHETLFPANQLLKYVDSYPGPKRLDVAIGDHGALDMLPAMHGVPGRATDAGYDWLDHYLLEVDNGIDSDGVMHLETMHNLGHTYSAPNTDKWSKRQWRFYLHEPRSESGNGLLATFPPISFRTSFNSGMPQVQMADAIIVNGFGERLGLPMLQSLADVRRTQAGVWTFAAPFAEPRHIAGYPELQISVTPEDKQVTVAAYLFDYNPLTKILRVITHAVKTVRNNEPKIPTNVQLTLQGTDYRVPRGHNIVFIVDSIDWLYEYGTNLRPPRSDLQPLPRPVPGGTLTLSSTHGHASITIPIEKIPALEGAQQY</sequence>
<dbReference type="InterPro" id="IPR000383">
    <property type="entry name" value="Xaa-Pro-like_dom"/>
</dbReference>
<dbReference type="InterPro" id="IPR029058">
    <property type="entry name" value="AB_hydrolase_fold"/>
</dbReference>
<accession>A0ABS4QPL1</accession>
<evidence type="ECO:0000259" key="2">
    <source>
        <dbReference type="SMART" id="SM00939"/>
    </source>
</evidence>
<feature type="domain" description="Xaa-Pro dipeptidyl-peptidase C-terminal" evidence="2">
    <location>
        <begin position="188"/>
        <end position="431"/>
    </location>
</feature>
<dbReference type="Gene3D" id="3.40.50.1820">
    <property type="entry name" value="alpha/beta hydrolase"/>
    <property type="match status" value="1"/>
</dbReference>
<keyword evidence="4" id="KW-1185">Reference proteome</keyword>
<proteinExistence type="predicted"/>
<dbReference type="Proteomes" id="UP001519325">
    <property type="component" value="Unassembled WGS sequence"/>
</dbReference>
<protein>
    <submittedName>
        <fullName evidence="3">Acyl esterase</fullName>
    </submittedName>
</protein>
<evidence type="ECO:0000313" key="3">
    <source>
        <dbReference type="EMBL" id="MBP2192954.1"/>
    </source>
</evidence>
<dbReference type="SMART" id="SM00939">
    <property type="entry name" value="PepX_C"/>
    <property type="match status" value="1"/>
</dbReference>
<evidence type="ECO:0000256" key="1">
    <source>
        <dbReference type="ARBA" id="ARBA00022801"/>
    </source>
</evidence>
<evidence type="ECO:0000313" key="4">
    <source>
        <dbReference type="Proteomes" id="UP001519325"/>
    </source>
</evidence>
<name>A0ABS4QPL1_9NOCA</name>
<dbReference type="EMBL" id="JAGGMR010000001">
    <property type="protein sequence ID" value="MBP2192954.1"/>
    <property type="molecule type" value="Genomic_DNA"/>
</dbReference>
<comment type="caution">
    <text evidence="3">The sequence shown here is derived from an EMBL/GenBank/DDBJ whole genome shotgun (WGS) entry which is preliminary data.</text>
</comment>
<dbReference type="Gene3D" id="2.60.120.260">
    <property type="entry name" value="Galactose-binding domain-like"/>
    <property type="match status" value="1"/>
</dbReference>
<dbReference type="Pfam" id="PF08530">
    <property type="entry name" value="PepX_C"/>
    <property type="match status" value="1"/>
</dbReference>
<dbReference type="InterPro" id="IPR013736">
    <property type="entry name" value="Xaa-Pro_dipept_C"/>
</dbReference>